<comment type="caution">
    <text evidence="3">The sequence shown here is derived from an EMBL/GenBank/DDBJ whole genome shotgun (WGS) entry which is preliminary data.</text>
</comment>
<dbReference type="Pfam" id="PF23621">
    <property type="entry name" value="BP74_N"/>
    <property type="match status" value="1"/>
</dbReference>
<dbReference type="PANTHER" id="PTHR35883:SF1">
    <property type="entry name" value="CALMODULIN-BINDING PROTEIN CAM-BP15-RELATED"/>
    <property type="match status" value="1"/>
</dbReference>
<sequence length="146" mass="16637">MLKSFAVSSLAFALMCVNAEEAIFRFKQNQVTFAFKLTDPSLIKHARALVYGNTTENPHIQGKIIKKPEFYNYPWGFTLDPDTISFFDAKNKTCNTGIRWAEYYLDRVCDTLLPGCHWCPDNSVLLEEVKTGMNVPMPPRKYGNSS</sequence>
<dbReference type="InterPro" id="IPR056422">
    <property type="entry name" value="BP74_N"/>
</dbReference>
<dbReference type="PANTHER" id="PTHR35883">
    <property type="entry name" value="CYCLIC AMP-INDUCIBLE PROTEIN BP74-RELATED"/>
    <property type="match status" value="1"/>
</dbReference>
<evidence type="ECO:0000256" key="1">
    <source>
        <dbReference type="SAM" id="SignalP"/>
    </source>
</evidence>
<name>A0A1C7N5P2_9FUNG</name>
<feature type="chain" id="PRO_5008889493" description="BP74 N-terminal domain-containing protein" evidence="1">
    <location>
        <begin position="20"/>
        <end position="146"/>
    </location>
</feature>
<feature type="domain" description="BP74 N-terminal" evidence="2">
    <location>
        <begin position="20"/>
        <end position="131"/>
    </location>
</feature>
<dbReference type="InterPro" id="IPR053344">
    <property type="entry name" value="cAMP-inducible_BP74-like"/>
</dbReference>
<dbReference type="AlphaFoldDB" id="A0A1C7N5P2"/>
<accession>A0A1C7N5P2</accession>
<dbReference type="EMBL" id="LUGH01000524">
    <property type="protein sequence ID" value="OBZ84331.1"/>
    <property type="molecule type" value="Genomic_DNA"/>
</dbReference>
<organism evidence="3 4">
    <name type="scientific">Choanephora cucurbitarum</name>
    <dbReference type="NCBI Taxonomy" id="101091"/>
    <lineage>
        <taxon>Eukaryota</taxon>
        <taxon>Fungi</taxon>
        <taxon>Fungi incertae sedis</taxon>
        <taxon>Mucoromycota</taxon>
        <taxon>Mucoromycotina</taxon>
        <taxon>Mucoromycetes</taxon>
        <taxon>Mucorales</taxon>
        <taxon>Mucorineae</taxon>
        <taxon>Choanephoraceae</taxon>
        <taxon>Choanephoroideae</taxon>
        <taxon>Choanephora</taxon>
    </lineage>
</organism>
<evidence type="ECO:0000313" key="4">
    <source>
        <dbReference type="Proteomes" id="UP000093000"/>
    </source>
</evidence>
<proteinExistence type="predicted"/>
<dbReference type="InParanoid" id="A0A1C7N5P2"/>
<reference evidence="3 4" key="1">
    <citation type="submission" date="2016-03" db="EMBL/GenBank/DDBJ databases">
        <title>Choanephora cucurbitarum.</title>
        <authorList>
            <person name="Min B."/>
            <person name="Park H."/>
            <person name="Park J.-H."/>
            <person name="Shin H.-D."/>
            <person name="Choi I.-G."/>
        </authorList>
    </citation>
    <scope>NUCLEOTIDE SEQUENCE [LARGE SCALE GENOMIC DNA]</scope>
    <source>
        <strain evidence="3 4">KUS-F28377</strain>
    </source>
</reference>
<evidence type="ECO:0000259" key="2">
    <source>
        <dbReference type="Pfam" id="PF23621"/>
    </source>
</evidence>
<dbReference type="Proteomes" id="UP000093000">
    <property type="component" value="Unassembled WGS sequence"/>
</dbReference>
<keyword evidence="4" id="KW-1185">Reference proteome</keyword>
<feature type="signal peptide" evidence="1">
    <location>
        <begin position="1"/>
        <end position="19"/>
    </location>
</feature>
<gene>
    <name evidence="3" type="ORF">A0J61_07617</name>
</gene>
<keyword evidence="1" id="KW-0732">Signal</keyword>
<evidence type="ECO:0000313" key="3">
    <source>
        <dbReference type="EMBL" id="OBZ84331.1"/>
    </source>
</evidence>
<dbReference type="OrthoDB" id="2232403at2759"/>
<protein>
    <recommendedName>
        <fullName evidence="2">BP74 N-terminal domain-containing protein</fullName>
    </recommendedName>
</protein>